<keyword evidence="2" id="KW-0032">Aminotransferase</keyword>
<evidence type="ECO:0000259" key="1">
    <source>
        <dbReference type="Pfam" id="PF00155"/>
    </source>
</evidence>
<dbReference type="InterPro" id="IPR051446">
    <property type="entry name" value="HTH_trans_reg/aminotransferase"/>
</dbReference>
<accession>A0A248UMQ0</accession>
<protein>
    <submittedName>
        <fullName evidence="2">Aminotransferase class I and II family protein</fullName>
    </submittedName>
</protein>
<proteinExistence type="predicted"/>
<dbReference type="GO" id="GO:0030170">
    <property type="term" value="F:pyridoxal phosphate binding"/>
    <property type="evidence" value="ECO:0007669"/>
    <property type="project" value="InterPro"/>
</dbReference>
<organism evidence="2 3">
    <name type="scientific">Ochrobactrum quorumnocens</name>
    <dbReference type="NCBI Taxonomy" id="271865"/>
    <lineage>
        <taxon>Bacteria</taxon>
        <taxon>Pseudomonadati</taxon>
        <taxon>Pseudomonadota</taxon>
        <taxon>Alphaproteobacteria</taxon>
        <taxon>Hyphomicrobiales</taxon>
        <taxon>Brucellaceae</taxon>
        <taxon>Brucella/Ochrobactrum group</taxon>
        <taxon>Ochrobactrum</taxon>
    </lineage>
</organism>
<reference evidence="2 3" key="1">
    <citation type="submission" date="2017-07" db="EMBL/GenBank/DDBJ databases">
        <title>Phylogenetic study on the rhizospheric bacterium Ochrobactrum sp. A44.</title>
        <authorList>
            <person name="Krzyzanowska D.M."/>
            <person name="Ossowicki A."/>
            <person name="Rajewska M."/>
            <person name="Maciag T."/>
            <person name="Kaczynski Z."/>
            <person name="Czerwicka M."/>
            <person name="Jafra S."/>
        </authorList>
    </citation>
    <scope>NUCLEOTIDE SEQUENCE [LARGE SCALE GENOMIC DNA]</scope>
    <source>
        <strain evidence="2 3">A44</strain>
        <plasmid evidence="2 3">unnamed1</plasmid>
    </source>
</reference>
<keyword evidence="2" id="KW-0808">Transferase</keyword>
<dbReference type="Pfam" id="PF00155">
    <property type="entry name" value="Aminotran_1_2"/>
    <property type="match status" value="1"/>
</dbReference>
<dbReference type="Gene3D" id="3.40.640.10">
    <property type="entry name" value="Type I PLP-dependent aspartate aminotransferase-like (Major domain)"/>
    <property type="match status" value="1"/>
</dbReference>
<keyword evidence="2" id="KW-0614">Plasmid</keyword>
<dbReference type="InterPro" id="IPR004839">
    <property type="entry name" value="Aminotransferase_I/II_large"/>
</dbReference>
<dbReference type="GO" id="GO:0008483">
    <property type="term" value="F:transaminase activity"/>
    <property type="evidence" value="ECO:0007669"/>
    <property type="project" value="UniProtKB-KW"/>
</dbReference>
<dbReference type="AlphaFoldDB" id="A0A248UMQ0"/>
<dbReference type="Proteomes" id="UP000215256">
    <property type="component" value="Plasmid unnamed1"/>
</dbReference>
<name>A0A248UMQ0_9HYPH</name>
<evidence type="ECO:0000313" key="2">
    <source>
        <dbReference type="EMBL" id="ASV87830.1"/>
    </source>
</evidence>
<sequence>MRNQAPNLSKRGAVMFHSGGVRELLAPWPFAHGVPETRNFPLQLWERLERQVLKETGTQVLLHGDPPGTGPLRRAVAEYVNLERGGRATSDRVLILTSSQQALTLCANMLFDPGDRIFIEDPAFYGARKVFDAAGLEAIPVGVDD</sequence>
<dbReference type="KEGG" id="och:CES85_3453"/>
<dbReference type="InterPro" id="IPR015424">
    <property type="entry name" value="PyrdxlP-dep_Trfase"/>
</dbReference>
<feature type="domain" description="Aminotransferase class I/classII large" evidence="1">
    <location>
        <begin position="51"/>
        <end position="142"/>
    </location>
</feature>
<geneLocation type="plasmid" evidence="2 3">
    <name>unnamed1</name>
</geneLocation>
<gene>
    <name evidence="2" type="ORF">CES85_3453</name>
</gene>
<dbReference type="PANTHER" id="PTHR46577">
    <property type="entry name" value="HTH-TYPE TRANSCRIPTIONAL REGULATORY PROTEIN GABR"/>
    <property type="match status" value="1"/>
</dbReference>
<dbReference type="InterPro" id="IPR015421">
    <property type="entry name" value="PyrdxlP-dep_Trfase_major"/>
</dbReference>
<dbReference type="PANTHER" id="PTHR46577:SF1">
    <property type="entry name" value="HTH-TYPE TRANSCRIPTIONAL REGULATORY PROTEIN GABR"/>
    <property type="match status" value="1"/>
</dbReference>
<dbReference type="SUPFAM" id="SSF53383">
    <property type="entry name" value="PLP-dependent transferases"/>
    <property type="match status" value="1"/>
</dbReference>
<dbReference type="EMBL" id="CP022605">
    <property type="protein sequence ID" value="ASV87830.1"/>
    <property type="molecule type" value="Genomic_DNA"/>
</dbReference>
<evidence type="ECO:0000313" key="3">
    <source>
        <dbReference type="Proteomes" id="UP000215256"/>
    </source>
</evidence>